<accession>A0ABZ0LKM4</accession>
<dbReference type="PRINTS" id="PR00420">
    <property type="entry name" value="RNGMNOXGNASE"/>
</dbReference>
<evidence type="ECO:0000259" key="1">
    <source>
        <dbReference type="Pfam" id="PF01494"/>
    </source>
</evidence>
<proteinExistence type="predicted"/>
<dbReference type="InterPro" id="IPR002938">
    <property type="entry name" value="FAD-bd"/>
</dbReference>
<dbReference type="Gene3D" id="3.50.50.60">
    <property type="entry name" value="FAD/NAD(P)-binding domain"/>
    <property type="match status" value="1"/>
</dbReference>
<dbReference type="RefSeq" id="WP_318100108.1">
    <property type="nucleotide sequence ID" value="NZ_CP137573.1"/>
</dbReference>
<dbReference type="InterPro" id="IPR036188">
    <property type="entry name" value="FAD/NAD-bd_sf"/>
</dbReference>
<reference evidence="2 3" key="1">
    <citation type="submission" date="2023-10" db="EMBL/GenBank/DDBJ databases">
        <title>The genome sequence of Streptomyces sp. HUAS YS2.</title>
        <authorList>
            <person name="Mo P."/>
        </authorList>
    </citation>
    <scope>NUCLEOTIDE SEQUENCE [LARGE SCALE GENOMIC DNA]</scope>
    <source>
        <strain evidence="2 3">HUAS YS2</strain>
    </source>
</reference>
<name>A0ABZ0LKM4_9ACTN</name>
<keyword evidence="2" id="KW-0560">Oxidoreductase</keyword>
<feature type="domain" description="FAD-binding" evidence="1">
    <location>
        <begin position="2"/>
        <end position="161"/>
    </location>
</feature>
<evidence type="ECO:0000313" key="2">
    <source>
        <dbReference type="EMBL" id="WOX19989.1"/>
    </source>
</evidence>
<dbReference type="SUPFAM" id="SSF51905">
    <property type="entry name" value="FAD/NAD(P)-binding domain"/>
    <property type="match status" value="1"/>
</dbReference>
<keyword evidence="3" id="KW-1185">Reference proteome</keyword>
<dbReference type="EMBL" id="CP137573">
    <property type="protein sequence ID" value="WOX19989.1"/>
    <property type="molecule type" value="Genomic_DNA"/>
</dbReference>
<evidence type="ECO:0000313" key="3">
    <source>
        <dbReference type="Proteomes" id="UP001301731"/>
    </source>
</evidence>
<dbReference type="PANTHER" id="PTHR46865">
    <property type="entry name" value="OXIDOREDUCTASE-RELATED"/>
    <property type="match status" value="1"/>
</dbReference>
<organism evidence="2 3">
    <name type="scientific">Streptomyces solicathayae</name>
    <dbReference type="NCBI Taxonomy" id="3081768"/>
    <lineage>
        <taxon>Bacteria</taxon>
        <taxon>Bacillati</taxon>
        <taxon>Actinomycetota</taxon>
        <taxon>Actinomycetes</taxon>
        <taxon>Kitasatosporales</taxon>
        <taxon>Streptomycetaceae</taxon>
        <taxon>Streptomyces</taxon>
    </lineage>
</organism>
<feature type="domain" description="FAD-binding" evidence="1">
    <location>
        <begin position="270"/>
        <end position="337"/>
    </location>
</feature>
<dbReference type="Pfam" id="PF01494">
    <property type="entry name" value="FAD_binding_3"/>
    <property type="match status" value="2"/>
</dbReference>
<dbReference type="GO" id="GO:0004497">
    <property type="term" value="F:monooxygenase activity"/>
    <property type="evidence" value="ECO:0007669"/>
    <property type="project" value="UniProtKB-KW"/>
</dbReference>
<protein>
    <submittedName>
        <fullName evidence="2">FAD-dependent monooxygenase</fullName>
    </submittedName>
</protein>
<gene>
    <name evidence="2" type="ORF">R2D22_00665</name>
</gene>
<sequence length="396" mass="42617">MNVLISGASVAGTTLAYWLRRHGYIVTVVERAPAVRPGGYKVDIRGAALEVVERMGLRDGVRAARTDVRAGSVVDANGKRVAAMDGDTFGGRQHGDAELMRGDLTTLLYEASREGVTYLFDDSIEKLSQQAEGVDVVFASGRTGTYDLIVGADGLHSNTRALAFGSEDQYVRDLGYYVSISTVPNHLGLDREELTYVGPGRTALTYSTAGETTAKAMFLFASESLSYDRHDRAAQQGLLADAYAGEGWEVPRLLEAARVAEDFYFDSLSQVHMERWSTNRVVLVGDAAYCASPASGQGTSLALVGAYVLAGELAAAAGDHAAGFAGYERAMRPFVQANQDLGPANIKRMVMRTKGQVRISMMMLGLLNRMPGKDRIMAKAIEPIHKAANAIALKTY</sequence>
<dbReference type="Proteomes" id="UP001301731">
    <property type="component" value="Chromosome"/>
</dbReference>
<dbReference type="PANTHER" id="PTHR46865:SF2">
    <property type="entry name" value="MONOOXYGENASE"/>
    <property type="match status" value="1"/>
</dbReference>
<dbReference type="InterPro" id="IPR051704">
    <property type="entry name" value="FAD_aromatic-hydroxylase"/>
</dbReference>
<dbReference type="Gene3D" id="3.30.9.10">
    <property type="entry name" value="D-Amino Acid Oxidase, subunit A, domain 2"/>
    <property type="match status" value="1"/>
</dbReference>
<keyword evidence="2" id="KW-0503">Monooxygenase</keyword>